<keyword evidence="4" id="KW-1134">Transmembrane beta strand</keyword>
<evidence type="ECO:0000313" key="20">
    <source>
        <dbReference type="Proteomes" id="UP001305521"/>
    </source>
</evidence>
<evidence type="ECO:0000256" key="11">
    <source>
        <dbReference type="ARBA" id="ARBA00023136"/>
    </source>
</evidence>
<keyword evidence="9" id="KW-0406">Ion transport</keyword>
<proteinExistence type="inferred from homology"/>
<evidence type="ECO:0000256" key="14">
    <source>
        <dbReference type="ARBA" id="ARBA00023288"/>
    </source>
</evidence>
<keyword evidence="10" id="KW-0626">Porin</keyword>
<feature type="signal peptide" evidence="15">
    <location>
        <begin position="1"/>
        <end position="22"/>
    </location>
</feature>
<dbReference type="Gene3D" id="3.10.560.10">
    <property type="entry name" value="Outer membrane lipoprotein wza domain like"/>
    <property type="match status" value="6"/>
</dbReference>
<evidence type="ECO:0000256" key="15">
    <source>
        <dbReference type="SAM" id="SignalP"/>
    </source>
</evidence>
<feature type="domain" description="Soluble ligand binding" evidence="17">
    <location>
        <begin position="108"/>
        <end position="158"/>
    </location>
</feature>
<dbReference type="EMBL" id="CP137852">
    <property type="protein sequence ID" value="WPB83590.1"/>
    <property type="molecule type" value="Genomic_DNA"/>
</dbReference>
<sequence>MIRRLAIWMMVLLLALAAPAQAQNGQANGNLRLNVGDIIQVTLPGEEAFAQPLQIDREGRVNLPEVGPVDVAGLTVAQARDRVRAALAQSFRDLGRFNLTLRERRLLVSVGGFVRTPGPVELPAGANVQQAIAAAGGLSQGAQLDRMQVRRGNEVITFDYKRFLDTGARNILPALRPLDEIFVPASPLTGNVQIDFDARTLAAAGDAAEDRSAVRVFGEVQSAGSFAWRQGMTVMDAIIRAGGVTRFAGTEQVRVITNGEPRTFNLKAFLDSGNAAMNPPIAAGTTIFVPVQAEEVRQGPRVIYVMGEVARPGAFEVRPGTGFFDLLANAGGPTRFAETRQVRIIRADGRRVEPFDLGAFIEGGGGIPPALSPGDAIFVPEKTQQTEQASWLRVPPSRAVRVMGAVRNPGRYEWSNEMSLLDLIAQAGGPNERADTAGVQILMGDRGQTRRFDLRRFLAEGGRAGSLPEIRAGYTITIPELPVSPSDQRSTWVGQPAERSIYIMGSVGSPGRYAFEPQLSFLDIMSAAGGPTAAADLLNIRVAHRGEGRDRVSRVNLAAYFESGDDSLLPRVRPGDVIFVPDRNRNWLEQSPGSTVRVLGAVNRPGRYQFNDSMNLLDLLAEAGGPTRDAWQERIVVVNLSCCQDQASSFDLPAFARSGDFTRMPVVRAGDTVYVPSNTQSGWRILFDALRDVLPIISIIALIGAL</sequence>
<keyword evidence="3" id="KW-0813">Transport</keyword>
<feature type="domain" description="Soluble ligand binding" evidence="17">
    <location>
        <begin position="302"/>
        <end position="351"/>
    </location>
</feature>
<keyword evidence="13" id="KW-0998">Cell outer membrane</keyword>
<dbReference type="Pfam" id="PF10531">
    <property type="entry name" value="SLBB"/>
    <property type="match status" value="5"/>
</dbReference>
<dbReference type="RefSeq" id="WP_318647564.1">
    <property type="nucleotide sequence ID" value="NZ_CP137852.1"/>
</dbReference>
<dbReference type="InterPro" id="IPR054765">
    <property type="entry name" value="SLBB_dom"/>
</dbReference>
<evidence type="ECO:0000259" key="18">
    <source>
        <dbReference type="Pfam" id="PF22461"/>
    </source>
</evidence>
<comment type="subcellular location">
    <subcellularLocation>
        <location evidence="1">Cell outer membrane</location>
        <topology evidence="1">Multi-pass membrane protein</topology>
    </subcellularLocation>
</comment>
<dbReference type="PANTHER" id="PTHR33619:SF3">
    <property type="entry name" value="POLYSACCHARIDE EXPORT PROTEIN GFCE-RELATED"/>
    <property type="match status" value="1"/>
</dbReference>
<evidence type="ECO:0000256" key="13">
    <source>
        <dbReference type="ARBA" id="ARBA00023237"/>
    </source>
</evidence>
<evidence type="ECO:0000313" key="19">
    <source>
        <dbReference type="EMBL" id="WPB83590.1"/>
    </source>
</evidence>
<evidence type="ECO:0000256" key="10">
    <source>
        <dbReference type="ARBA" id="ARBA00023114"/>
    </source>
</evidence>
<comment type="similarity">
    <text evidence="2">Belongs to the BexD/CtrA/VexA family.</text>
</comment>
<protein>
    <submittedName>
        <fullName evidence="19">SLBB domain-containing protein</fullName>
    </submittedName>
</protein>
<keyword evidence="12" id="KW-0564">Palmitate</keyword>
<evidence type="ECO:0000256" key="9">
    <source>
        <dbReference type="ARBA" id="ARBA00023065"/>
    </source>
</evidence>
<evidence type="ECO:0000259" key="17">
    <source>
        <dbReference type="Pfam" id="PF10531"/>
    </source>
</evidence>
<evidence type="ECO:0000256" key="6">
    <source>
        <dbReference type="ARBA" id="ARBA00022692"/>
    </source>
</evidence>
<evidence type="ECO:0000256" key="7">
    <source>
        <dbReference type="ARBA" id="ARBA00022729"/>
    </source>
</evidence>
<keyword evidence="14" id="KW-0449">Lipoprotein</keyword>
<accession>A0ABZ0PEG0</accession>
<feature type="domain" description="SLBB" evidence="18">
    <location>
        <begin position="500"/>
        <end position="580"/>
    </location>
</feature>
<evidence type="ECO:0000256" key="5">
    <source>
        <dbReference type="ARBA" id="ARBA00022597"/>
    </source>
</evidence>
<dbReference type="Proteomes" id="UP001305521">
    <property type="component" value="Chromosome"/>
</dbReference>
<name>A0ABZ0PEG0_9PROT</name>
<keyword evidence="6" id="KW-0812">Transmembrane</keyword>
<dbReference type="InterPro" id="IPR003715">
    <property type="entry name" value="Poly_export_N"/>
</dbReference>
<dbReference type="Pfam" id="PF02563">
    <property type="entry name" value="Poly_export"/>
    <property type="match status" value="1"/>
</dbReference>
<keyword evidence="20" id="KW-1185">Reference proteome</keyword>
<dbReference type="Pfam" id="PF22461">
    <property type="entry name" value="SLBB_2"/>
    <property type="match status" value="1"/>
</dbReference>
<dbReference type="InterPro" id="IPR019554">
    <property type="entry name" value="Soluble_ligand-bd"/>
</dbReference>
<feature type="domain" description="Soluble ligand binding" evidence="17">
    <location>
        <begin position="596"/>
        <end position="639"/>
    </location>
</feature>
<evidence type="ECO:0000256" key="4">
    <source>
        <dbReference type="ARBA" id="ARBA00022452"/>
    </source>
</evidence>
<feature type="chain" id="PRO_5045938034" evidence="15">
    <location>
        <begin position="23"/>
        <end position="706"/>
    </location>
</feature>
<evidence type="ECO:0000256" key="8">
    <source>
        <dbReference type="ARBA" id="ARBA00023047"/>
    </source>
</evidence>
<gene>
    <name evidence="19" type="ORF">R9Z33_15930</name>
</gene>
<keyword evidence="8" id="KW-0625">Polysaccharide transport</keyword>
<evidence type="ECO:0000256" key="2">
    <source>
        <dbReference type="ARBA" id="ARBA00009450"/>
    </source>
</evidence>
<feature type="domain" description="Soluble ligand binding" evidence="17">
    <location>
        <begin position="214"/>
        <end position="259"/>
    </location>
</feature>
<evidence type="ECO:0000256" key="1">
    <source>
        <dbReference type="ARBA" id="ARBA00004571"/>
    </source>
</evidence>
<dbReference type="Gene3D" id="3.30.1950.10">
    <property type="entry name" value="wza like domain"/>
    <property type="match status" value="1"/>
</dbReference>
<feature type="domain" description="Soluble ligand binding" evidence="17">
    <location>
        <begin position="400"/>
        <end position="447"/>
    </location>
</feature>
<keyword evidence="7 15" id="KW-0732">Signal</keyword>
<evidence type="ECO:0000256" key="3">
    <source>
        <dbReference type="ARBA" id="ARBA00022448"/>
    </source>
</evidence>
<dbReference type="PANTHER" id="PTHR33619">
    <property type="entry name" value="POLYSACCHARIDE EXPORT PROTEIN GFCE-RELATED"/>
    <property type="match status" value="1"/>
</dbReference>
<dbReference type="InterPro" id="IPR049712">
    <property type="entry name" value="Poly_export"/>
</dbReference>
<evidence type="ECO:0000256" key="12">
    <source>
        <dbReference type="ARBA" id="ARBA00023139"/>
    </source>
</evidence>
<keyword evidence="11" id="KW-0472">Membrane</keyword>
<feature type="domain" description="Polysaccharide export protein N-terminal" evidence="16">
    <location>
        <begin position="27"/>
        <end position="93"/>
    </location>
</feature>
<organism evidence="19 20">
    <name type="scientific">Sediminicoccus rosea</name>
    <dbReference type="NCBI Taxonomy" id="1225128"/>
    <lineage>
        <taxon>Bacteria</taxon>
        <taxon>Pseudomonadati</taxon>
        <taxon>Pseudomonadota</taxon>
        <taxon>Alphaproteobacteria</taxon>
        <taxon>Acetobacterales</taxon>
        <taxon>Roseomonadaceae</taxon>
        <taxon>Sediminicoccus</taxon>
    </lineage>
</organism>
<keyword evidence="5" id="KW-0762">Sugar transport</keyword>
<reference evidence="19 20" key="1">
    <citation type="submission" date="2023-11" db="EMBL/GenBank/DDBJ databases">
        <title>Arctic aerobic anoxygenic photoheterotroph Sediminicoccus rosea KRV36 adapts its photosynthesis to long days of polar summer.</title>
        <authorList>
            <person name="Tomasch J."/>
            <person name="Kopejtka K."/>
            <person name="Bily T."/>
            <person name="Gardiner A.T."/>
            <person name="Gardian Z."/>
            <person name="Shivaramu S."/>
            <person name="Koblizek M."/>
            <person name="Engelhardt F."/>
            <person name="Kaftan D."/>
        </authorList>
    </citation>
    <scope>NUCLEOTIDE SEQUENCE [LARGE SCALE GENOMIC DNA]</scope>
    <source>
        <strain evidence="19 20">R-30</strain>
    </source>
</reference>
<evidence type="ECO:0000259" key="16">
    <source>
        <dbReference type="Pfam" id="PF02563"/>
    </source>
</evidence>